<dbReference type="KEGG" id="vde:111254625"/>
<dbReference type="InterPro" id="IPR000403">
    <property type="entry name" value="PI3/4_kinase_cat_dom"/>
</dbReference>
<organism evidence="15 16">
    <name type="scientific">Varroa destructor</name>
    <name type="common">Honeybee mite</name>
    <dbReference type="NCBI Taxonomy" id="109461"/>
    <lineage>
        <taxon>Eukaryota</taxon>
        <taxon>Metazoa</taxon>
        <taxon>Ecdysozoa</taxon>
        <taxon>Arthropoda</taxon>
        <taxon>Chelicerata</taxon>
        <taxon>Arachnida</taxon>
        <taxon>Acari</taxon>
        <taxon>Parasitiformes</taxon>
        <taxon>Mesostigmata</taxon>
        <taxon>Gamasina</taxon>
        <taxon>Dermanyssoidea</taxon>
        <taxon>Varroidae</taxon>
        <taxon>Varroa</taxon>
    </lineage>
</organism>
<dbReference type="PIRSF" id="PIRSF000587">
    <property type="entry name" value="PI3K_Vps34"/>
    <property type="match status" value="1"/>
</dbReference>
<dbReference type="Gene3D" id="1.10.1070.11">
    <property type="entry name" value="Phosphatidylinositol 3-/4-kinase, catalytic domain"/>
    <property type="match status" value="1"/>
</dbReference>
<feature type="domain" description="PIK helical" evidence="13">
    <location>
        <begin position="308"/>
        <end position="628"/>
    </location>
</feature>
<dbReference type="Gene3D" id="3.30.1010.10">
    <property type="entry name" value="Phosphatidylinositol 3-kinase Catalytic Subunit, Chain A, domain 4"/>
    <property type="match status" value="1"/>
</dbReference>
<dbReference type="FunCoup" id="A0A7M7KSN0">
    <property type="interactions" value="1632"/>
</dbReference>
<dbReference type="InterPro" id="IPR057756">
    <property type="entry name" value="PI3-kinase_type3/VPS34_cat"/>
</dbReference>
<dbReference type="SMART" id="SM00142">
    <property type="entry name" value="PI3K_C2"/>
    <property type="match status" value="1"/>
</dbReference>
<dbReference type="GO" id="GO:0016303">
    <property type="term" value="F:1-phosphatidylinositol-3-kinase activity"/>
    <property type="evidence" value="ECO:0007669"/>
    <property type="project" value="UniProtKB-UniRule"/>
</dbReference>
<evidence type="ECO:0000313" key="15">
    <source>
        <dbReference type="EnsemblMetazoa" id="XP_022671414"/>
    </source>
</evidence>
<keyword evidence="4 8" id="KW-0547">Nucleotide-binding</keyword>
<dbReference type="InterPro" id="IPR008290">
    <property type="entry name" value="PI3K_Vps34"/>
</dbReference>
<evidence type="ECO:0000256" key="10">
    <source>
        <dbReference type="SAM" id="MobiDB-lite"/>
    </source>
</evidence>
<dbReference type="PANTHER" id="PTHR10048:SF7">
    <property type="entry name" value="PHOSPHATIDYLINOSITOL 3-KINASE CATALYTIC SUBUNIT TYPE 3"/>
    <property type="match status" value="1"/>
</dbReference>
<dbReference type="FunFam" id="1.10.1070.11:FF:000002">
    <property type="entry name" value="Phosphatidylinositol 3-kinase catalytic subunit type 3"/>
    <property type="match status" value="1"/>
</dbReference>
<dbReference type="SUPFAM" id="SSF49562">
    <property type="entry name" value="C2 domain (Calcium/lipid-binding domain, CaLB)"/>
    <property type="match status" value="1"/>
</dbReference>
<comment type="catalytic activity">
    <reaction evidence="7">
        <text>a 1,2-diacyl-sn-glycero-3-phospho-(1D-myo-inositol) + ATP = a 1,2-diacyl-sn-glycero-3-phospho-(1D-myo-inositol-3-phosphate) + ADP + H(+)</text>
        <dbReference type="Rhea" id="RHEA:12709"/>
        <dbReference type="ChEBI" id="CHEBI:15378"/>
        <dbReference type="ChEBI" id="CHEBI:30616"/>
        <dbReference type="ChEBI" id="CHEBI:57880"/>
        <dbReference type="ChEBI" id="CHEBI:58088"/>
        <dbReference type="ChEBI" id="CHEBI:456216"/>
        <dbReference type="EC" id="2.7.1.137"/>
    </reaction>
    <physiologicalReaction direction="left-to-right" evidence="7">
        <dbReference type="Rhea" id="RHEA:12710"/>
    </physiologicalReaction>
</comment>
<dbReference type="Pfam" id="PF00454">
    <property type="entry name" value="PI3_PI4_kinase"/>
    <property type="match status" value="1"/>
</dbReference>
<evidence type="ECO:0000256" key="3">
    <source>
        <dbReference type="ARBA" id="ARBA00022679"/>
    </source>
</evidence>
<keyword evidence="5 8" id="KW-0418">Kinase</keyword>
<dbReference type="GO" id="GO:0006897">
    <property type="term" value="P:endocytosis"/>
    <property type="evidence" value="ECO:0007669"/>
    <property type="project" value="TreeGrafter"/>
</dbReference>
<dbReference type="PROSITE" id="PS00916">
    <property type="entry name" value="PI3_4_KINASE_2"/>
    <property type="match status" value="1"/>
</dbReference>
<feature type="compositionally biased region" description="Low complexity" evidence="10">
    <location>
        <begin position="619"/>
        <end position="639"/>
    </location>
</feature>
<dbReference type="SUPFAM" id="SSF56112">
    <property type="entry name" value="Protein kinase-like (PK-like)"/>
    <property type="match status" value="1"/>
</dbReference>
<feature type="region of interest" description="Disordered" evidence="10">
    <location>
        <begin position="518"/>
        <end position="562"/>
    </location>
</feature>
<dbReference type="InterPro" id="IPR015433">
    <property type="entry name" value="PI3/4_kinase"/>
</dbReference>
<dbReference type="OMA" id="LHKFAQY"/>
<comment type="similarity">
    <text evidence="8 9">Belongs to the PI3/PI4-kinase family.</text>
</comment>
<dbReference type="InterPro" id="IPR036940">
    <property type="entry name" value="PI3/4_kinase_cat_sf"/>
</dbReference>
<protein>
    <recommendedName>
        <fullName evidence="2 8">Phosphatidylinositol 3-kinase catalytic subunit type 3</fullName>
        <ecNumber evidence="1 8">2.7.1.137</ecNumber>
    </recommendedName>
</protein>
<feature type="region of interest" description="Disordered" evidence="10">
    <location>
        <begin position="619"/>
        <end position="647"/>
    </location>
</feature>
<dbReference type="Gene3D" id="1.25.40.70">
    <property type="entry name" value="Phosphatidylinositol 3-kinase, accessory domain (PIK)"/>
    <property type="match status" value="1"/>
</dbReference>
<dbReference type="PANTHER" id="PTHR10048">
    <property type="entry name" value="PHOSPHATIDYLINOSITOL KINASE"/>
    <property type="match status" value="1"/>
</dbReference>
<dbReference type="PROSITE" id="PS00915">
    <property type="entry name" value="PI3_4_KINASE_1"/>
    <property type="match status" value="1"/>
</dbReference>
<evidence type="ECO:0000313" key="16">
    <source>
        <dbReference type="Proteomes" id="UP000594260"/>
    </source>
</evidence>
<dbReference type="Proteomes" id="UP000594260">
    <property type="component" value="Unplaced"/>
</dbReference>
<evidence type="ECO:0000256" key="5">
    <source>
        <dbReference type="ARBA" id="ARBA00022777"/>
    </source>
</evidence>
<evidence type="ECO:0000256" key="7">
    <source>
        <dbReference type="ARBA" id="ARBA00023985"/>
    </source>
</evidence>
<feature type="domain" description="PI3K/PI4K catalytic" evidence="12">
    <location>
        <begin position="743"/>
        <end position="1009"/>
    </location>
</feature>
<dbReference type="EC" id="2.7.1.137" evidence="1 8"/>
<feature type="domain" description="C2" evidence="11">
    <location>
        <begin position="36"/>
        <end position="161"/>
    </location>
</feature>
<keyword evidence="16" id="KW-1185">Reference proteome</keyword>
<dbReference type="GO" id="GO:0005777">
    <property type="term" value="C:peroxisome"/>
    <property type="evidence" value="ECO:0007669"/>
    <property type="project" value="TreeGrafter"/>
</dbReference>
<dbReference type="GO" id="GO:0000407">
    <property type="term" value="C:phagophore assembly site"/>
    <property type="evidence" value="ECO:0007669"/>
    <property type="project" value="TreeGrafter"/>
</dbReference>
<name>A0A7M7KSN0_VARDE</name>
<evidence type="ECO:0000256" key="2">
    <source>
        <dbReference type="ARBA" id="ARBA00019787"/>
    </source>
</evidence>
<dbReference type="SMART" id="SM00146">
    <property type="entry name" value="PI3Kc"/>
    <property type="match status" value="1"/>
</dbReference>
<dbReference type="RefSeq" id="XP_022671414.1">
    <property type="nucleotide sequence ID" value="XM_022815679.1"/>
</dbReference>
<evidence type="ECO:0000256" key="8">
    <source>
        <dbReference type="PIRNR" id="PIRNR000587"/>
    </source>
</evidence>
<dbReference type="PROSITE" id="PS51547">
    <property type="entry name" value="C2_PI3K"/>
    <property type="match status" value="1"/>
</dbReference>
<evidence type="ECO:0000259" key="14">
    <source>
        <dbReference type="PROSITE" id="PS51547"/>
    </source>
</evidence>
<evidence type="ECO:0000259" key="12">
    <source>
        <dbReference type="PROSITE" id="PS50290"/>
    </source>
</evidence>
<dbReference type="InterPro" id="IPR016024">
    <property type="entry name" value="ARM-type_fold"/>
</dbReference>
<dbReference type="CTD" id="37733"/>
<evidence type="ECO:0000256" key="4">
    <source>
        <dbReference type="ARBA" id="ARBA00022741"/>
    </source>
</evidence>
<dbReference type="InterPro" id="IPR001263">
    <property type="entry name" value="PI3K_accessory_dom"/>
</dbReference>
<dbReference type="Gene3D" id="2.60.40.150">
    <property type="entry name" value="C2 domain"/>
    <property type="match status" value="1"/>
</dbReference>
<dbReference type="GO" id="GO:0000045">
    <property type="term" value="P:autophagosome assembly"/>
    <property type="evidence" value="ECO:0007669"/>
    <property type="project" value="TreeGrafter"/>
</dbReference>
<sequence length="1025" mass="115838">MNFLDGEPTSQLLRYVYSSDLDARFKIKVGTLEGDRPRPPYQDLIQNPLLRRNQLLLTWGDAEKQSLVSDLVVTVEIFSDGRSLALPTQTSYKPFTTRYNWNEWLTLPLKFSDLPRDAQLAFTVWDLHGPKTAVPVGGTTVSIFNKHGAMRQGMHDLKLWGNSKADGSSSTSTPGKISGAKDEMARLIKLTKKHHNGEMARVDWMDRLTFREIEILNNNEKKKSQQMFLMIEFPRVVYHDIEHMVVYFEKDLDTQCHNNLPWPPKEDSAARPSEAKLATMFDPDVWHENLVEDKHHKLSRNQRTQLIDKDLKPNANIRDQLNRIVNKCSTTPLTADEQDLVWKFRFYLKDQKKALAKFVHCVRWDVDEETFQALELMRQWEPMDVEDALELLGPQFKHTAVRRYAVTRLEQASDEDLLLYLLQLVQALKYEPSTQNGQDTDTVTSTNVNLGSPGHSNSNAGAQQGVPISPGTHSQLEQPLLSRFDELMESTQSNVSSATVNSAIDDVRRTDRGVDLRERSDDRYRDQYNDTDSKDSRYRAAGIERSTAIQPGTAAGPQDDSSCATGLAAAAAITAVLEDNRDLASFLIKRASRSDTLANYLYWYLTVESEGSHNHAPVATGTPGANAGAAGGTQTANSAGRKDNNGGNRSYADMYADVLRRLVLCLKNGNREQDLRRKMLAKQLSFIKNLVNLMKPIAADSSNRQKKIEKLRALLSDPEKSKLVFPESLALPLNPKVRVKAIVAEEATLFKSALMPCRLTFLTDVGKEYVAIFKHGDDLRQDQLILQIISLMDKLLRRENLDLQLTPYCVLATSTQHGFVEYVESRTVADVLKEEGSIQNYFKKCAPNSNGPYGIDPEVMDNYVKSCAGYCVITYLLGVGDRHLDNLLLTKRGQLFHIDFGYILGRDPKPLPPPMKLSREMVEAMGGVNAEHYNEFKKQCYTTFLHLRRHANLILNLFSLMVDASVPDIALEPDKTAKKVQDKFMLEMTDEEAVSEMQRLIDSSVSAVMAVVVESLHKWAQYWRK</sequence>
<dbReference type="InParanoid" id="A0A7M7KSN0"/>
<feature type="compositionally biased region" description="Basic and acidic residues" evidence="10">
    <location>
        <begin position="518"/>
        <end position="538"/>
    </location>
</feature>
<dbReference type="InterPro" id="IPR042236">
    <property type="entry name" value="PI3K_accessory_sf"/>
</dbReference>
<dbReference type="InterPro" id="IPR018936">
    <property type="entry name" value="PI3/4_kinase_CS"/>
</dbReference>
<feature type="compositionally biased region" description="Polar residues" evidence="10">
    <location>
        <begin position="433"/>
        <end position="462"/>
    </location>
</feature>
<dbReference type="PROSITE" id="PS51545">
    <property type="entry name" value="PIK_HELICAL"/>
    <property type="match status" value="1"/>
</dbReference>
<evidence type="ECO:0000256" key="6">
    <source>
        <dbReference type="ARBA" id="ARBA00022840"/>
    </source>
</evidence>
<dbReference type="FunFam" id="3.30.1010.10:FF:000002">
    <property type="entry name" value="Phosphatidylinositol 3-kinase catalytic subunit type 3"/>
    <property type="match status" value="1"/>
</dbReference>
<reference evidence="15" key="1">
    <citation type="submission" date="2021-01" db="UniProtKB">
        <authorList>
            <consortium name="EnsemblMetazoa"/>
        </authorList>
    </citation>
    <scope>IDENTIFICATION</scope>
</reference>
<dbReference type="OrthoDB" id="67688at2759"/>
<dbReference type="Pfam" id="PF00613">
    <property type="entry name" value="PI3Ka"/>
    <property type="match status" value="1"/>
</dbReference>
<dbReference type="InterPro" id="IPR000008">
    <property type="entry name" value="C2_dom"/>
</dbReference>
<dbReference type="GeneID" id="111254625"/>
<keyword evidence="6 8" id="KW-0067">ATP-binding</keyword>
<evidence type="ECO:0000259" key="11">
    <source>
        <dbReference type="PROSITE" id="PS50004"/>
    </source>
</evidence>
<dbReference type="SMART" id="SM00145">
    <property type="entry name" value="PI3Ka"/>
    <property type="match status" value="1"/>
</dbReference>
<evidence type="ECO:0000256" key="9">
    <source>
        <dbReference type="PROSITE-ProRule" id="PRU00880"/>
    </source>
</evidence>
<dbReference type="GO" id="GO:0034271">
    <property type="term" value="C:phosphatidylinositol 3-kinase complex, class III, type I"/>
    <property type="evidence" value="ECO:0007669"/>
    <property type="project" value="TreeGrafter"/>
</dbReference>
<dbReference type="Pfam" id="PF00792">
    <property type="entry name" value="PI3K_C2"/>
    <property type="match status" value="1"/>
</dbReference>
<dbReference type="InterPro" id="IPR002420">
    <property type="entry name" value="PI3K-type_C2_dom"/>
</dbReference>
<dbReference type="PROSITE" id="PS50004">
    <property type="entry name" value="C2"/>
    <property type="match status" value="1"/>
</dbReference>
<dbReference type="GO" id="GO:0005524">
    <property type="term" value="F:ATP binding"/>
    <property type="evidence" value="ECO:0007669"/>
    <property type="project" value="UniProtKB-UniRule"/>
</dbReference>
<dbReference type="EnsemblMetazoa" id="XM_022815679">
    <property type="protein sequence ID" value="XP_022671414"/>
    <property type="gene ID" value="LOC111254625"/>
</dbReference>
<evidence type="ECO:0000256" key="1">
    <source>
        <dbReference type="ARBA" id="ARBA00012073"/>
    </source>
</evidence>
<keyword evidence="3 8" id="KW-0808">Transferase</keyword>
<dbReference type="InterPro" id="IPR035892">
    <property type="entry name" value="C2_domain_sf"/>
</dbReference>
<feature type="domain" description="C2 PI3K-type" evidence="14">
    <location>
        <begin position="21"/>
        <end position="197"/>
    </location>
</feature>
<dbReference type="CDD" id="cd08397">
    <property type="entry name" value="C2_PI3K_class_III"/>
    <property type="match status" value="1"/>
</dbReference>
<dbReference type="InterPro" id="IPR011009">
    <property type="entry name" value="Kinase-like_dom_sf"/>
</dbReference>
<dbReference type="PROSITE" id="PS50290">
    <property type="entry name" value="PI3_4_KINASE_3"/>
    <property type="match status" value="1"/>
</dbReference>
<dbReference type="GO" id="GO:0048015">
    <property type="term" value="P:phosphatidylinositol-mediated signaling"/>
    <property type="evidence" value="ECO:0007669"/>
    <property type="project" value="TreeGrafter"/>
</dbReference>
<dbReference type="SUPFAM" id="SSF48371">
    <property type="entry name" value="ARM repeat"/>
    <property type="match status" value="1"/>
</dbReference>
<feature type="region of interest" description="Disordered" evidence="10">
    <location>
        <begin position="433"/>
        <end position="474"/>
    </location>
</feature>
<evidence type="ECO:0000259" key="13">
    <source>
        <dbReference type="PROSITE" id="PS51545"/>
    </source>
</evidence>
<dbReference type="GO" id="GO:0005768">
    <property type="term" value="C:endosome"/>
    <property type="evidence" value="ECO:0007669"/>
    <property type="project" value="TreeGrafter"/>
</dbReference>
<dbReference type="GO" id="GO:0034272">
    <property type="term" value="C:phosphatidylinositol 3-kinase complex, class III, type II"/>
    <property type="evidence" value="ECO:0007669"/>
    <property type="project" value="TreeGrafter"/>
</dbReference>
<dbReference type="AlphaFoldDB" id="A0A7M7KSN0"/>
<proteinExistence type="inferred from homology"/>
<accession>A0A7M7KSN0</accession>
<dbReference type="CDD" id="cd00896">
    <property type="entry name" value="PI3Kc_III"/>
    <property type="match status" value="1"/>
</dbReference>